<dbReference type="InterPro" id="IPR019734">
    <property type="entry name" value="TPR_rpt"/>
</dbReference>
<dbReference type="PANTHER" id="PTHR12558">
    <property type="entry name" value="CELL DIVISION CYCLE 16,23,27"/>
    <property type="match status" value="1"/>
</dbReference>
<keyword evidence="3" id="KW-1185">Reference proteome</keyword>
<dbReference type="STRING" id="318464.IO99_14310"/>
<dbReference type="SMART" id="SM00028">
    <property type="entry name" value="TPR"/>
    <property type="match status" value="3"/>
</dbReference>
<accession>A0A084J910</accession>
<name>A0A084J910_9CLOT</name>
<evidence type="ECO:0000313" key="3">
    <source>
        <dbReference type="Proteomes" id="UP000028542"/>
    </source>
</evidence>
<dbReference type="Gene3D" id="1.25.40.10">
    <property type="entry name" value="Tetratricopeptide repeat domain"/>
    <property type="match status" value="1"/>
</dbReference>
<evidence type="ECO:0000256" key="1">
    <source>
        <dbReference type="PROSITE-ProRule" id="PRU00339"/>
    </source>
</evidence>
<feature type="repeat" description="TPR" evidence="1">
    <location>
        <begin position="276"/>
        <end position="309"/>
    </location>
</feature>
<organism evidence="2 3">
    <name type="scientific">Clostridium sulfidigenes</name>
    <dbReference type="NCBI Taxonomy" id="318464"/>
    <lineage>
        <taxon>Bacteria</taxon>
        <taxon>Bacillati</taxon>
        <taxon>Bacillota</taxon>
        <taxon>Clostridia</taxon>
        <taxon>Eubacteriales</taxon>
        <taxon>Clostridiaceae</taxon>
        <taxon>Clostridium</taxon>
    </lineage>
</organism>
<feature type="repeat" description="TPR" evidence="1">
    <location>
        <begin position="242"/>
        <end position="275"/>
    </location>
</feature>
<reference evidence="2 3" key="1">
    <citation type="submission" date="2014-07" db="EMBL/GenBank/DDBJ databases">
        <title>Draft genome of Clostridium sulfidigenes 113A isolated from sediments associated with methane hydrate from Krishna Godavari basin.</title>
        <authorList>
            <person name="Honkalas V.S."/>
            <person name="Dabir A.P."/>
            <person name="Arora P."/>
            <person name="Dhakephalkar P.K."/>
        </authorList>
    </citation>
    <scope>NUCLEOTIDE SEQUENCE [LARGE SCALE GENOMIC DNA]</scope>
    <source>
        <strain evidence="2 3">113A</strain>
    </source>
</reference>
<dbReference type="RefSeq" id="WP_035134377.1">
    <property type="nucleotide sequence ID" value="NZ_JPMD01000035.1"/>
</dbReference>
<keyword evidence="1" id="KW-0802">TPR repeat</keyword>
<dbReference type="PROSITE" id="PS50005">
    <property type="entry name" value="TPR"/>
    <property type="match status" value="2"/>
</dbReference>
<dbReference type="PANTHER" id="PTHR12558:SF13">
    <property type="entry name" value="CELL DIVISION CYCLE PROTEIN 27 HOMOLOG"/>
    <property type="match status" value="1"/>
</dbReference>
<proteinExistence type="predicted"/>
<gene>
    <name evidence="2" type="ORF">IO99_14310</name>
</gene>
<dbReference type="SUPFAM" id="SSF48452">
    <property type="entry name" value="TPR-like"/>
    <property type="match status" value="1"/>
</dbReference>
<dbReference type="InterPro" id="IPR011990">
    <property type="entry name" value="TPR-like_helical_dom_sf"/>
</dbReference>
<comment type="caution">
    <text evidence="2">The sequence shown here is derived from an EMBL/GenBank/DDBJ whole genome shotgun (WGS) entry which is preliminary data.</text>
</comment>
<protein>
    <submittedName>
        <fullName evidence="2">Capsular biosynthesis protein</fullName>
    </submittedName>
</protein>
<dbReference type="EMBL" id="JPMD01000035">
    <property type="protein sequence ID" value="KEZ85444.1"/>
    <property type="molecule type" value="Genomic_DNA"/>
</dbReference>
<dbReference type="eggNOG" id="COG0457">
    <property type="taxonomic scope" value="Bacteria"/>
</dbReference>
<dbReference type="Proteomes" id="UP000028542">
    <property type="component" value="Unassembled WGS sequence"/>
</dbReference>
<dbReference type="AlphaFoldDB" id="A0A084J910"/>
<dbReference type="Pfam" id="PF13424">
    <property type="entry name" value="TPR_12"/>
    <property type="match status" value="1"/>
</dbReference>
<sequence>MSNENYFLEKLEKMLFLEIKKGSKINEYVFKDNIYLPVNSDKIVSKTKEGDDLSNIPVNFFIEGIFYALGADKNFKFNHVYKEIIKSIPNSVNYIKGKIFENIKNEKYEDGYILLKGLLEVEVTTDNLNKAFILIDGMRKNNIVFKEEIIKLIELGKEIKDYPQPYYYSALVSYEDKDFEKAHFNIKQYISLGGNVNEEVEVLKENLDIINSFDKGKELVYEEPKKALEVLLPLIDVLGDSAEIFYYIAVSYRILQNYEKAIYYLNEALSIDSNYVQVFNELGINYACLNDFETAIKYLRKVFEVTKSIEVCTNLIMCYINIKDFNQAKIHLDIAKKLDPEDEIVKELEETLG</sequence>
<evidence type="ECO:0000313" key="2">
    <source>
        <dbReference type="EMBL" id="KEZ85444.1"/>
    </source>
</evidence>